<feature type="chain" id="PRO_5030686599" description="FlgD/Vpr Ig-like domain-containing protein" evidence="1">
    <location>
        <begin position="23"/>
        <end position="512"/>
    </location>
</feature>
<evidence type="ECO:0000313" key="4">
    <source>
        <dbReference type="Proteomes" id="UP000547674"/>
    </source>
</evidence>
<dbReference type="Pfam" id="PF13860">
    <property type="entry name" value="FlgD_ig"/>
    <property type="match status" value="1"/>
</dbReference>
<sequence>MKRLCVPVLALFALFSAPSAFAIGSSGVAVVDDFEVHEFALGPSSPDTDILLQAIAPPYAGHVIGPTRKITVYHSVLAAPGAWPKAVLQTGYSVNDRAYLDIWEDTSVTFEYQFPTPLDFTGCGFLTTLNIEIPEAAAGNNQVDMTITFTDSANDYHVDTQTIADGVPALAISLSQFTDVDMSKITNFSVRFHQGISEHARGQRWLGDMRLTGTGSIRTEFIERVITAQVPPLPGPPVEFEVWDVFGMQLYDAGIGIVQAISNGMNPQMSMEWSYDFMEEGQICFMDLKWDDAAPFSTTNMAFSMQVGGDYGFFPELYPPDPVHGDKGILLAFPVGLRDSPGGNLVGKSTVWLTMDVVEGQGVELQNVSLSSNPMASGCVTEFSVGVDLVETGGGVDTQLPIMNFSWWSDWNTSVLSAGPTETASRASLLTAMPSVMRSGTMFQTAEPFSVSGELTIHDVQGRRVRTLNFQPGDRGVHWDGRDGNGTSVPAGLYFAKVEGQSSSTTRVVKLR</sequence>
<evidence type="ECO:0000256" key="1">
    <source>
        <dbReference type="SAM" id="SignalP"/>
    </source>
</evidence>
<gene>
    <name evidence="3" type="ORF">HKN21_03695</name>
</gene>
<feature type="domain" description="FlgD/Vpr Ig-like" evidence="2">
    <location>
        <begin position="450"/>
        <end position="503"/>
    </location>
</feature>
<organism evidence="3 4">
    <name type="scientific">Eiseniibacteriota bacterium</name>
    <dbReference type="NCBI Taxonomy" id="2212470"/>
    <lineage>
        <taxon>Bacteria</taxon>
        <taxon>Candidatus Eiseniibacteriota</taxon>
    </lineage>
</organism>
<dbReference type="Proteomes" id="UP000547674">
    <property type="component" value="Unassembled WGS sequence"/>
</dbReference>
<feature type="signal peptide" evidence="1">
    <location>
        <begin position="1"/>
        <end position="22"/>
    </location>
</feature>
<evidence type="ECO:0000313" key="3">
    <source>
        <dbReference type="EMBL" id="NNF05839.1"/>
    </source>
</evidence>
<dbReference type="Gene3D" id="2.60.40.4070">
    <property type="match status" value="1"/>
</dbReference>
<evidence type="ECO:0000259" key="2">
    <source>
        <dbReference type="Pfam" id="PF13860"/>
    </source>
</evidence>
<name>A0A7Y2H1A3_UNCEI</name>
<protein>
    <recommendedName>
        <fullName evidence="2">FlgD/Vpr Ig-like domain-containing protein</fullName>
    </recommendedName>
</protein>
<proteinExistence type="predicted"/>
<dbReference type="AlphaFoldDB" id="A0A7Y2H1A3"/>
<accession>A0A7Y2H1A3</accession>
<comment type="caution">
    <text evidence="3">The sequence shown here is derived from an EMBL/GenBank/DDBJ whole genome shotgun (WGS) entry which is preliminary data.</text>
</comment>
<dbReference type="EMBL" id="JABDJR010000140">
    <property type="protein sequence ID" value="NNF05839.1"/>
    <property type="molecule type" value="Genomic_DNA"/>
</dbReference>
<reference evidence="3 4" key="1">
    <citation type="submission" date="2020-03" db="EMBL/GenBank/DDBJ databases">
        <title>Metabolic flexibility allows generalist bacteria to become dominant in a frequently disturbed ecosystem.</title>
        <authorList>
            <person name="Chen Y.-J."/>
            <person name="Leung P.M."/>
            <person name="Bay S.K."/>
            <person name="Hugenholtz P."/>
            <person name="Kessler A.J."/>
            <person name="Shelley G."/>
            <person name="Waite D.W."/>
            <person name="Cook P.L."/>
            <person name="Greening C."/>
        </authorList>
    </citation>
    <scope>NUCLEOTIDE SEQUENCE [LARGE SCALE GENOMIC DNA]</scope>
    <source>
        <strain evidence="3">SS_bin_28</strain>
    </source>
</reference>
<keyword evidence="1" id="KW-0732">Signal</keyword>
<dbReference type="InterPro" id="IPR025965">
    <property type="entry name" value="FlgD/Vpr_Ig-like"/>
</dbReference>